<dbReference type="Pfam" id="PF03594">
    <property type="entry name" value="BenE"/>
    <property type="match status" value="1"/>
</dbReference>
<dbReference type="PANTHER" id="PTHR30199">
    <property type="entry name" value="MFS FAMILY TRANSPORTER, PREDICTED SUBSTRATE BENZOATE"/>
    <property type="match status" value="1"/>
</dbReference>
<dbReference type="GO" id="GO:0005886">
    <property type="term" value="C:plasma membrane"/>
    <property type="evidence" value="ECO:0007669"/>
    <property type="project" value="TreeGrafter"/>
</dbReference>
<keyword evidence="1" id="KW-0472">Membrane</keyword>
<organism evidence="2 3">
    <name type="scientific">Deinococcus irradiatisoli</name>
    <dbReference type="NCBI Taxonomy" id="2202254"/>
    <lineage>
        <taxon>Bacteria</taxon>
        <taxon>Thermotogati</taxon>
        <taxon>Deinococcota</taxon>
        <taxon>Deinococci</taxon>
        <taxon>Deinococcales</taxon>
        <taxon>Deinococcaceae</taxon>
        <taxon>Deinococcus</taxon>
    </lineage>
</organism>
<dbReference type="OrthoDB" id="9813854at2"/>
<feature type="transmembrane region" description="Helical" evidence="1">
    <location>
        <begin position="125"/>
        <end position="143"/>
    </location>
</feature>
<name>A0A2Z3JIR3_9DEIO</name>
<keyword evidence="1" id="KW-0812">Transmembrane</keyword>
<dbReference type="EMBL" id="CP029494">
    <property type="protein sequence ID" value="AWN23260.1"/>
    <property type="molecule type" value="Genomic_DNA"/>
</dbReference>
<evidence type="ECO:0000313" key="2">
    <source>
        <dbReference type="EMBL" id="AWN23260.1"/>
    </source>
</evidence>
<evidence type="ECO:0000313" key="3">
    <source>
        <dbReference type="Proteomes" id="UP000245368"/>
    </source>
</evidence>
<dbReference type="Proteomes" id="UP000245368">
    <property type="component" value="Chromosome"/>
</dbReference>
<feature type="transmembrane region" description="Helical" evidence="1">
    <location>
        <begin position="250"/>
        <end position="273"/>
    </location>
</feature>
<dbReference type="NCBIfam" id="TIGR00843">
    <property type="entry name" value="benE"/>
    <property type="match status" value="1"/>
</dbReference>
<dbReference type="RefSeq" id="WP_109826944.1">
    <property type="nucleotide sequence ID" value="NZ_CP029494.1"/>
</dbReference>
<accession>A0A2Z3JIR3</accession>
<feature type="transmembrane region" description="Helical" evidence="1">
    <location>
        <begin position="214"/>
        <end position="238"/>
    </location>
</feature>
<evidence type="ECO:0000256" key="1">
    <source>
        <dbReference type="SAM" id="Phobius"/>
    </source>
</evidence>
<gene>
    <name evidence="2" type="ORF">DKM44_08500</name>
</gene>
<keyword evidence="1" id="KW-1133">Transmembrane helix</keyword>
<dbReference type="GO" id="GO:0042925">
    <property type="term" value="F:benzoate transmembrane transporter activity"/>
    <property type="evidence" value="ECO:0007669"/>
    <property type="project" value="InterPro"/>
</dbReference>
<feature type="transmembrane region" description="Helical" evidence="1">
    <location>
        <begin position="53"/>
        <end position="78"/>
    </location>
</feature>
<keyword evidence="3" id="KW-1185">Reference proteome</keyword>
<dbReference type="PANTHER" id="PTHR30199:SF0">
    <property type="entry name" value="INNER MEMBRANE PROTEIN YDCO"/>
    <property type="match status" value="1"/>
</dbReference>
<proteinExistence type="predicted"/>
<sequence>MTLSRSALNQLPLSAVSAGVVAVLISFSSNIPLFVQMFAAVHFSPSQSVSSLTAMYCTLGVLGGALCWVYKAPIILGWNTAALALLIVEGGRFTPGEVVGALIVSAAVLLLIGLSGAFDTVARHIPPALASALLAGVLLPFVLRGFAAASQAPALTLPLLGAYLLGRALFPRWAVPAALLAGLGAALMGGQLHLSAPHPLGHLDFIRPALSPGALLTLALPNVVLALASQNLPGLAILHSSGYGRVPAKPLVTLTGLAGLLAAPFGSITLNLGAITAAICTGPDAHPNPQKRYVAGLSCAAGYLALSLGAGALLGLAGAFPAALMQALAGVALLGAVLGGLEGVLRDPHWREPALVTLVITASGFTLLGLSGAVWGLGLGWGVAWLRAAAARRNDRA</sequence>
<feature type="transmembrane region" description="Helical" evidence="1">
    <location>
        <begin position="20"/>
        <end position="41"/>
    </location>
</feature>
<feature type="transmembrane region" description="Helical" evidence="1">
    <location>
        <begin position="293"/>
        <end position="316"/>
    </location>
</feature>
<dbReference type="AlphaFoldDB" id="A0A2Z3JIR3"/>
<feature type="transmembrane region" description="Helical" evidence="1">
    <location>
        <begin position="323"/>
        <end position="341"/>
    </location>
</feature>
<dbReference type="InterPro" id="IPR004711">
    <property type="entry name" value="Benzoate_Transporter"/>
</dbReference>
<feature type="transmembrane region" description="Helical" evidence="1">
    <location>
        <begin position="98"/>
        <end position="118"/>
    </location>
</feature>
<protein>
    <submittedName>
        <fullName evidence="2">Benzoate transporter</fullName>
    </submittedName>
</protein>
<feature type="transmembrane region" description="Helical" evidence="1">
    <location>
        <begin position="173"/>
        <end position="194"/>
    </location>
</feature>
<reference evidence="2 3" key="1">
    <citation type="submission" date="2018-05" db="EMBL/GenBank/DDBJ databases">
        <title>Complete Genome Sequence of Deinococcus sp. strain 17bor-2.</title>
        <authorList>
            <person name="Srinivasan S."/>
        </authorList>
    </citation>
    <scope>NUCLEOTIDE SEQUENCE [LARGE SCALE GENOMIC DNA]</scope>
    <source>
        <strain evidence="2 3">17bor-2</strain>
    </source>
</reference>
<dbReference type="KEGG" id="dez:DKM44_08500"/>
<feature type="transmembrane region" description="Helical" evidence="1">
    <location>
        <begin position="353"/>
        <end position="386"/>
    </location>
</feature>